<evidence type="ECO:0000259" key="12">
    <source>
        <dbReference type="PROSITE" id="PS50885"/>
    </source>
</evidence>
<evidence type="ECO:0000256" key="6">
    <source>
        <dbReference type="ARBA" id="ARBA00023136"/>
    </source>
</evidence>
<evidence type="ECO:0000256" key="1">
    <source>
        <dbReference type="ARBA" id="ARBA00004651"/>
    </source>
</evidence>
<evidence type="ECO:0000256" key="7">
    <source>
        <dbReference type="ARBA" id="ARBA00023224"/>
    </source>
</evidence>
<evidence type="ECO:0000256" key="9">
    <source>
        <dbReference type="PROSITE-ProRule" id="PRU00284"/>
    </source>
</evidence>
<keyword evidence="14" id="KW-1185">Reference proteome</keyword>
<dbReference type="SMART" id="SM00304">
    <property type="entry name" value="HAMP"/>
    <property type="match status" value="1"/>
</dbReference>
<dbReference type="PROSITE" id="PS50111">
    <property type="entry name" value="CHEMOTAXIS_TRANSDUC_2"/>
    <property type="match status" value="1"/>
</dbReference>
<dbReference type="InterPro" id="IPR004090">
    <property type="entry name" value="Chemotax_Me-accpt_rcpt"/>
</dbReference>
<evidence type="ECO:0000256" key="3">
    <source>
        <dbReference type="ARBA" id="ARBA00022481"/>
    </source>
</evidence>
<dbReference type="PANTHER" id="PTHR32089">
    <property type="entry name" value="METHYL-ACCEPTING CHEMOTAXIS PROTEIN MCPB"/>
    <property type="match status" value="1"/>
</dbReference>
<dbReference type="PATRIC" id="fig|317659.3.peg.3318"/>
<dbReference type="CDD" id="cd06225">
    <property type="entry name" value="HAMP"/>
    <property type="match status" value="1"/>
</dbReference>
<evidence type="ECO:0000256" key="8">
    <source>
        <dbReference type="ARBA" id="ARBA00029447"/>
    </source>
</evidence>
<dbReference type="GO" id="GO:0007165">
    <property type="term" value="P:signal transduction"/>
    <property type="evidence" value="ECO:0007669"/>
    <property type="project" value="UniProtKB-KW"/>
</dbReference>
<keyword evidence="6 10" id="KW-0472">Membrane</keyword>
<evidence type="ECO:0000256" key="4">
    <source>
        <dbReference type="ARBA" id="ARBA00022692"/>
    </source>
</evidence>
<evidence type="ECO:0000256" key="2">
    <source>
        <dbReference type="ARBA" id="ARBA00022475"/>
    </source>
</evidence>
<feature type="transmembrane region" description="Helical" evidence="10">
    <location>
        <begin position="23"/>
        <end position="42"/>
    </location>
</feature>
<feature type="domain" description="HAMP" evidence="12">
    <location>
        <begin position="348"/>
        <end position="400"/>
    </location>
</feature>
<dbReference type="PANTHER" id="PTHR32089:SF119">
    <property type="entry name" value="METHYL-ACCEPTING CHEMOTAXIS PROTEIN CTPL"/>
    <property type="match status" value="1"/>
</dbReference>
<evidence type="ECO:0000313" key="13">
    <source>
        <dbReference type="EMBL" id="KPW98010.1"/>
    </source>
</evidence>
<organism evidence="13 14">
    <name type="scientific">Pseudomonas syringae pv. coryli</name>
    <dbReference type="NCBI Taxonomy" id="317659"/>
    <lineage>
        <taxon>Bacteria</taxon>
        <taxon>Pseudomonadati</taxon>
        <taxon>Pseudomonadota</taxon>
        <taxon>Gammaproteobacteria</taxon>
        <taxon>Pseudomonadales</taxon>
        <taxon>Pseudomonadaceae</taxon>
        <taxon>Pseudomonas</taxon>
    </lineage>
</organism>
<evidence type="ECO:0000313" key="14">
    <source>
        <dbReference type="Proteomes" id="UP000051335"/>
    </source>
</evidence>
<keyword evidence="3" id="KW-0488">Methylation</keyword>
<reference evidence="13 14" key="1">
    <citation type="submission" date="2015-09" db="EMBL/GenBank/DDBJ databases">
        <title>Genome announcement of multiple Pseudomonas syringae strains.</title>
        <authorList>
            <person name="Thakur S."/>
            <person name="Wang P.W."/>
            <person name="Gong Y."/>
            <person name="Weir B.S."/>
            <person name="Guttman D.S."/>
        </authorList>
    </citation>
    <scope>NUCLEOTIDE SEQUENCE [LARGE SCALE GENOMIC DNA]</scope>
    <source>
        <strain evidence="13 14">ICMP17001</strain>
    </source>
</reference>
<sequence>ENTMNILSPGIYLTNRLRFPAKFAVLAIIIVIPLIVLGLRVFNSLNASIDTVAQERVGHEYLQMTTPVLRLSMLQRAASNRLLAGDASAAQDITSNRAQLETALANLADMDARQGQQLETENRVQRLRESTRSLMDSIKPGLSQNEVFAQWNEQLAQTLNFIYYVSATSGMVLDEDYASLFLIDLSTIRMPREINVAGQIRGITAGLITGQGLSVSMLGSLESLLKIELQFRAELEQSIRLLKRRSPELAARISDPITASTAAMDSFRGDLHAYVKGTEFSVQQGQALSARGNVVVSGLYKAQDEIQTALQDELNTRYDALVLQREIVIAMCVVMGLLLLYAFCSIYRALRLTIDSLLGVTRRLGEGDLSARVAVVSKDEVADIANGLNLMADAFASSISHMDRTSYELTDVASRLGASIGLAKQSMNAQQAETEQVATAINEMTASVADVAQNTEGAALAADEANTASRNGLRIMHQAHSTIQALAEEVEVSAQKVQALALHSQSIGGVIQVISTIADQTNLLALNAAIEAARAGEQGRGFAVVADEVRTLASRTQASTEEIRGIIQQLQGATDAAVQQMQAGQQKAHACISAASDASGSLSSISQGVERIVEMNTQIASAAVQQHAVSEDINRNVMEIRNSSGTLMLGIDNNAVTADELARVASDMRNVVARFKLTA</sequence>
<comment type="similarity">
    <text evidence="8">Belongs to the methyl-accepting chemotaxis (MCP) protein family.</text>
</comment>
<dbReference type="GO" id="GO:0006935">
    <property type="term" value="P:chemotaxis"/>
    <property type="evidence" value="ECO:0007669"/>
    <property type="project" value="InterPro"/>
</dbReference>
<dbReference type="Gene3D" id="1.10.287.950">
    <property type="entry name" value="Methyl-accepting chemotaxis protein"/>
    <property type="match status" value="1"/>
</dbReference>
<protein>
    <recommendedName>
        <fullName evidence="15">Methyl-accepting chemotaxis protein</fullName>
    </recommendedName>
</protein>
<comment type="subcellular location">
    <subcellularLocation>
        <location evidence="1">Cell membrane</location>
        <topology evidence="1">Multi-pass membrane protein</topology>
    </subcellularLocation>
</comment>
<dbReference type="SUPFAM" id="SSF58104">
    <property type="entry name" value="Methyl-accepting chemotaxis protein (MCP) signaling domain"/>
    <property type="match status" value="1"/>
</dbReference>
<dbReference type="Proteomes" id="UP000051335">
    <property type="component" value="Unassembled WGS sequence"/>
</dbReference>
<feature type="transmembrane region" description="Helical" evidence="10">
    <location>
        <begin position="327"/>
        <end position="350"/>
    </location>
</feature>
<dbReference type="Pfam" id="PF00672">
    <property type="entry name" value="HAMP"/>
    <property type="match status" value="1"/>
</dbReference>
<dbReference type="GO" id="GO:0004888">
    <property type="term" value="F:transmembrane signaling receptor activity"/>
    <property type="evidence" value="ECO:0007669"/>
    <property type="project" value="InterPro"/>
</dbReference>
<evidence type="ECO:0000259" key="11">
    <source>
        <dbReference type="PROSITE" id="PS50111"/>
    </source>
</evidence>
<dbReference type="GO" id="GO:0005886">
    <property type="term" value="C:plasma membrane"/>
    <property type="evidence" value="ECO:0007669"/>
    <property type="project" value="UniProtKB-SubCell"/>
</dbReference>
<evidence type="ECO:0008006" key="15">
    <source>
        <dbReference type="Google" id="ProtNLM"/>
    </source>
</evidence>
<keyword evidence="4 10" id="KW-0812">Transmembrane</keyword>
<accession>A0A0P9NGV5</accession>
<dbReference type="PROSITE" id="PS50885">
    <property type="entry name" value="HAMP"/>
    <property type="match status" value="1"/>
</dbReference>
<dbReference type="AlphaFoldDB" id="A0A0P9NGV5"/>
<keyword evidence="7 9" id="KW-0807">Transducer</keyword>
<evidence type="ECO:0000256" key="10">
    <source>
        <dbReference type="SAM" id="Phobius"/>
    </source>
</evidence>
<feature type="non-terminal residue" evidence="13">
    <location>
        <position position="1"/>
    </location>
</feature>
<feature type="domain" description="Methyl-accepting transducer" evidence="11">
    <location>
        <begin position="405"/>
        <end position="641"/>
    </location>
</feature>
<gene>
    <name evidence="13" type="ORF">ALO75_04633</name>
</gene>
<keyword evidence="2" id="KW-1003">Cell membrane</keyword>
<comment type="caution">
    <text evidence="13">The sequence shown here is derived from an EMBL/GenBank/DDBJ whole genome shotgun (WGS) entry which is preliminary data.</text>
</comment>
<dbReference type="CDD" id="cd11386">
    <property type="entry name" value="MCP_signal"/>
    <property type="match status" value="1"/>
</dbReference>
<proteinExistence type="inferred from homology"/>
<dbReference type="PRINTS" id="PR00260">
    <property type="entry name" value="CHEMTRNSDUCR"/>
</dbReference>
<dbReference type="SMART" id="SM00283">
    <property type="entry name" value="MA"/>
    <property type="match status" value="1"/>
</dbReference>
<dbReference type="InterPro" id="IPR003660">
    <property type="entry name" value="HAMP_dom"/>
</dbReference>
<dbReference type="Pfam" id="PF00015">
    <property type="entry name" value="MCPsignal"/>
    <property type="match status" value="1"/>
</dbReference>
<evidence type="ECO:0000256" key="5">
    <source>
        <dbReference type="ARBA" id="ARBA00022989"/>
    </source>
</evidence>
<name>A0A0P9NGV5_9PSED</name>
<dbReference type="InterPro" id="IPR004089">
    <property type="entry name" value="MCPsignal_dom"/>
</dbReference>
<keyword evidence="5 10" id="KW-1133">Transmembrane helix</keyword>
<dbReference type="FunFam" id="1.10.287.950:FF:000001">
    <property type="entry name" value="Methyl-accepting chemotaxis sensory transducer"/>
    <property type="match status" value="1"/>
</dbReference>
<dbReference type="EMBL" id="LJQC01000573">
    <property type="protein sequence ID" value="KPW98010.1"/>
    <property type="molecule type" value="Genomic_DNA"/>
</dbReference>